<sequence>MAIYHFSAKIISRANGSSALAAAAYRSASRLHDQRLDRHHDFSNKAGVVHSEVLLPDGAPEAWLDREVLWNAVEAVEFRKDAQLAREVEFAIPRELDQAEGIRLARDFVSHEFVARGMAADLNVHWDIGTDGEAKPHAHVMLALREVNEEGFGKKNRDWNRTDLLETWRERWAGHVNARLAELDIDARVDHRSLKAQGIDLEPQHKIGPAASRMVEQGLSSERLTEHHAIARANGEKIIANPAIALDAITRTLATFATRDLAMFVHRHSEGKEQFDQVMAAVRASPELVKLGKDGRGQERFTSRDMIDTEARLQRATVKLEASRRHGLDDQHRKLALVRAEMRGLTLSSEQRSAF</sequence>
<comment type="caution">
    <text evidence="4">The sequence shown here is derived from an EMBL/GenBank/DDBJ whole genome shotgun (WGS) entry which is preliminary data.</text>
</comment>
<dbReference type="AlphaFoldDB" id="A0A147I531"/>
<dbReference type="Pfam" id="PF03389">
    <property type="entry name" value="MobA_MobL"/>
    <property type="match status" value="1"/>
</dbReference>
<dbReference type="Gene3D" id="3.30.930.30">
    <property type="match status" value="1"/>
</dbReference>
<feature type="non-terminal residue" evidence="4">
    <location>
        <position position="355"/>
    </location>
</feature>
<name>A0A147I531_9SPHN</name>
<evidence type="ECO:0000313" key="5">
    <source>
        <dbReference type="Proteomes" id="UP000072867"/>
    </source>
</evidence>
<keyword evidence="2" id="KW-0184">Conjugation</keyword>
<dbReference type="Proteomes" id="UP000072867">
    <property type="component" value="Unassembled WGS sequence"/>
</dbReference>
<evidence type="ECO:0000256" key="1">
    <source>
        <dbReference type="ARBA" id="ARBA00010873"/>
    </source>
</evidence>
<feature type="domain" description="MobA/MobL protein" evidence="3">
    <location>
        <begin position="18"/>
        <end position="215"/>
    </location>
</feature>
<evidence type="ECO:0000259" key="3">
    <source>
        <dbReference type="Pfam" id="PF03389"/>
    </source>
</evidence>
<evidence type="ECO:0000313" key="4">
    <source>
        <dbReference type="EMBL" id="KTT73688.1"/>
    </source>
</evidence>
<accession>A0A147I531</accession>
<comment type="similarity">
    <text evidence="1">Belongs to the MobA/MobL family.</text>
</comment>
<dbReference type="EMBL" id="LDTD01000017">
    <property type="protein sequence ID" value="KTT73688.1"/>
    <property type="molecule type" value="Genomic_DNA"/>
</dbReference>
<dbReference type="InterPro" id="IPR005053">
    <property type="entry name" value="MobA_MobL"/>
</dbReference>
<protein>
    <submittedName>
        <fullName evidence="4">Conjugal transfer protein TraA</fullName>
    </submittedName>
</protein>
<dbReference type="RefSeq" id="WP_193751611.1">
    <property type="nucleotide sequence ID" value="NZ_LDTD01000017.1"/>
</dbReference>
<proteinExistence type="inferred from homology"/>
<dbReference type="NCBIfam" id="NF041496">
    <property type="entry name" value="MobQ"/>
    <property type="match status" value="1"/>
</dbReference>
<reference evidence="4 5" key="1">
    <citation type="journal article" date="2016" name="Front. Microbiol.">
        <title>Genomic Resource of Rice Seed Associated Bacteria.</title>
        <authorList>
            <person name="Midha S."/>
            <person name="Bansal K."/>
            <person name="Sharma S."/>
            <person name="Kumar N."/>
            <person name="Patil P.P."/>
            <person name="Chaudhry V."/>
            <person name="Patil P.B."/>
        </authorList>
    </citation>
    <scope>NUCLEOTIDE SEQUENCE [LARGE SCALE GENOMIC DNA]</scope>
    <source>
        <strain evidence="4 5">NS319</strain>
    </source>
</reference>
<organism evidence="4 5">
    <name type="scientific">Sphingomonas sanguinis</name>
    <dbReference type="NCBI Taxonomy" id="33051"/>
    <lineage>
        <taxon>Bacteria</taxon>
        <taxon>Pseudomonadati</taxon>
        <taxon>Pseudomonadota</taxon>
        <taxon>Alphaproteobacteria</taxon>
        <taxon>Sphingomonadales</taxon>
        <taxon>Sphingomonadaceae</taxon>
        <taxon>Sphingomonas</taxon>
    </lineage>
</organism>
<evidence type="ECO:0000256" key="2">
    <source>
        <dbReference type="ARBA" id="ARBA00022971"/>
    </source>
</evidence>
<gene>
    <name evidence="4" type="ORF">NS319_02885</name>
</gene>